<dbReference type="InterPro" id="IPR004088">
    <property type="entry name" value="KH_dom_type_1"/>
</dbReference>
<dbReference type="AlphaFoldDB" id="A0A9P5SUY9"/>
<evidence type="ECO:0000313" key="4">
    <source>
        <dbReference type="EMBL" id="KAF9336154.1"/>
    </source>
</evidence>
<dbReference type="InterPro" id="IPR036612">
    <property type="entry name" value="KH_dom_type_1_sf"/>
</dbReference>
<dbReference type="Pfam" id="PF00013">
    <property type="entry name" value="KH_1"/>
    <property type="match status" value="1"/>
</dbReference>
<evidence type="ECO:0000259" key="3">
    <source>
        <dbReference type="SMART" id="SM00322"/>
    </source>
</evidence>
<evidence type="ECO:0000256" key="2">
    <source>
        <dbReference type="SAM" id="MobiDB-lite"/>
    </source>
</evidence>
<feature type="domain" description="K Homology" evidence="3">
    <location>
        <begin position="202"/>
        <end position="267"/>
    </location>
</feature>
<dbReference type="Proteomes" id="UP000696485">
    <property type="component" value="Unassembled WGS sequence"/>
</dbReference>
<organism evidence="4 5">
    <name type="scientific">Podila minutissima</name>
    <dbReference type="NCBI Taxonomy" id="64525"/>
    <lineage>
        <taxon>Eukaryota</taxon>
        <taxon>Fungi</taxon>
        <taxon>Fungi incertae sedis</taxon>
        <taxon>Mucoromycota</taxon>
        <taxon>Mortierellomycotina</taxon>
        <taxon>Mortierellomycetes</taxon>
        <taxon>Mortierellales</taxon>
        <taxon>Mortierellaceae</taxon>
        <taxon>Podila</taxon>
    </lineage>
</organism>
<reference evidence="4" key="1">
    <citation type="journal article" date="2020" name="Fungal Divers.">
        <title>Resolving the Mortierellaceae phylogeny through synthesis of multi-gene phylogenetics and phylogenomics.</title>
        <authorList>
            <person name="Vandepol N."/>
            <person name="Liber J."/>
            <person name="Desiro A."/>
            <person name="Na H."/>
            <person name="Kennedy M."/>
            <person name="Barry K."/>
            <person name="Grigoriev I.V."/>
            <person name="Miller A.N."/>
            <person name="O'Donnell K."/>
            <person name="Stajich J.E."/>
            <person name="Bonito G."/>
        </authorList>
    </citation>
    <scope>NUCLEOTIDE SEQUENCE</scope>
    <source>
        <strain evidence="4">NVP1</strain>
    </source>
</reference>
<proteinExistence type="predicted"/>
<dbReference type="Pfam" id="PF20778">
    <property type="entry name" value="SLS1_C"/>
    <property type="match status" value="1"/>
</dbReference>
<dbReference type="InterPro" id="IPR004087">
    <property type="entry name" value="KH_dom"/>
</dbReference>
<dbReference type="SMART" id="SM00322">
    <property type="entry name" value="KH"/>
    <property type="match status" value="1"/>
</dbReference>
<dbReference type="PROSITE" id="PS50084">
    <property type="entry name" value="KH_TYPE_1"/>
    <property type="match status" value="1"/>
</dbReference>
<evidence type="ECO:0000256" key="1">
    <source>
        <dbReference type="PROSITE-ProRule" id="PRU00117"/>
    </source>
</evidence>
<name>A0A9P5SUY9_9FUNG</name>
<protein>
    <recommendedName>
        <fullName evidence="3">K Homology domain-containing protein</fullName>
    </recommendedName>
</protein>
<comment type="caution">
    <text evidence="4">The sequence shown here is derived from an EMBL/GenBank/DDBJ whole genome shotgun (WGS) entry which is preliminary data.</text>
</comment>
<feature type="region of interest" description="Disordered" evidence="2">
    <location>
        <begin position="44"/>
        <end position="81"/>
    </location>
</feature>
<accession>A0A9P5SUY9</accession>
<dbReference type="EMBL" id="JAAAUY010000070">
    <property type="protein sequence ID" value="KAF9336154.1"/>
    <property type="molecule type" value="Genomic_DNA"/>
</dbReference>
<dbReference type="InterPro" id="IPR048401">
    <property type="entry name" value="SLS1_C"/>
</dbReference>
<keyword evidence="5" id="KW-1185">Reference proteome</keyword>
<dbReference type="SUPFAM" id="SSF54791">
    <property type="entry name" value="Eukaryotic type KH-domain (KH-domain type I)"/>
    <property type="match status" value="1"/>
</dbReference>
<dbReference type="GO" id="GO:0003723">
    <property type="term" value="F:RNA binding"/>
    <property type="evidence" value="ECO:0007669"/>
    <property type="project" value="UniProtKB-UniRule"/>
</dbReference>
<keyword evidence="1" id="KW-0694">RNA-binding</keyword>
<sequence>MSRLGHHSSLTSTLLNARLSSSCHAKAARYAIILNVPKNTRLSSTLAESNAAPKRSGSPRQSYPRRKPIQANDQQARKRIRTIDREKLDTISKSLIQDLYKETPASTTVVTLEDVLALKPKGDSNKISPEEFNKLKDLLSSSFNVIQLKSVLRSQKMPTTGKKTALLNQIMVLMDLEVVVPEVKETAPVMEDPYSAAASEADFESQEFSSNRRDLSFILGSEGDTLRKLEREKNVRISINIGDNTYTIRGTKESIEEAKAAIQEMVAVTEESWDISGYADRDSVTKRPSALEEIALGSKTFVSAGEDDTLVISGRSRRDMDEAKRLFDLKMQKKDTAAEILTFLHQEDDQKPLGMLPVFDTVTMSSGRNNVSYFRISQTEPFAEKTANSLALVPVGSSPSIEQFDALRQHLLETLAQHNGQSLDLAAHVGQVLFHNRGSQMTGMPISRSFDTTALKAWMDQFEAPIFSQSFPFFKTVSKLPMVGHKTRTIEVEYVGSALSGVSVVPPIRVTFELDTDGQLRLESSRSVNIQHFTNIMLLGQPTDIQIRSEFSSELKADSSDMAELLSKIGSPAANVLEAPKFFSFQGQSSSEAPVASQVGLSHPYTLKSVLFKTTGVFNYQDLPLVATDIYSQYGSNRMQQLKLLPTPLTQVNKIERDFVPVPDITSALSSPKTWGIFFKYALALSRGMYI</sequence>
<dbReference type="Gene3D" id="3.30.1370.10">
    <property type="entry name" value="K Homology domain, type 1"/>
    <property type="match status" value="1"/>
</dbReference>
<evidence type="ECO:0000313" key="5">
    <source>
        <dbReference type="Proteomes" id="UP000696485"/>
    </source>
</evidence>
<gene>
    <name evidence="4" type="ORF">BG006_009565</name>
</gene>